<evidence type="ECO:0000256" key="5">
    <source>
        <dbReference type="ARBA" id="ARBA00022692"/>
    </source>
</evidence>
<gene>
    <name evidence="12 14" type="primary">fliP</name>
    <name evidence="14" type="ORF">ENS59_09050</name>
</gene>
<dbReference type="GO" id="GO:0009425">
    <property type="term" value="C:bacterial-type flagellum basal body"/>
    <property type="evidence" value="ECO:0007669"/>
    <property type="project" value="UniProtKB-SubCell"/>
</dbReference>
<dbReference type="InterPro" id="IPR005837">
    <property type="entry name" value="FliP"/>
</dbReference>
<dbReference type="PANTHER" id="PTHR30587:SF0">
    <property type="entry name" value="FLAGELLAR BIOSYNTHETIC PROTEIN FLIP"/>
    <property type="match status" value="1"/>
</dbReference>
<comment type="subcellular location">
    <subcellularLocation>
        <location evidence="12">Cell membrane</location>
        <topology evidence="12">Multi-pass membrane protein</topology>
    </subcellularLocation>
    <subcellularLocation>
        <location evidence="12">Bacterial flagellum basal body</location>
    </subcellularLocation>
</comment>
<keyword evidence="9 12" id="KW-0472">Membrane</keyword>
<protein>
    <recommendedName>
        <fullName evidence="2 12">Flagellar biosynthetic protein FliP</fullName>
    </recommendedName>
</protein>
<keyword evidence="13" id="KW-0732">Signal</keyword>
<keyword evidence="5 12" id="KW-0812">Transmembrane</keyword>
<dbReference type="AlphaFoldDB" id="A0A7C3II41"/>
<dbReference type="GO" id="GO:0005886">
    <property type="term" value="C:plasma membrane"/>
    <property type="evidence" value="ECO:0007669"/>
    <property type="project" value="UniProtKB-SubCell"/>
</dbReference>
<keyword evidence="11 12" id="KW-1006">Bacterial flagellum protein export</keyword>
<keyword evidence="10" id="KW-0975">Bacterial flagellum</keyword>
<sequence>MKGLHRFLILVFMFAISTMGPLFAQTAQGSQTTTQNQNFPTRSTQGTIRVPTPQAPPVVPFINLTVRNPNSGQEVAFSLQLLLLLTILSLAPSLLILMTSFLRISIVLDFIKRALSLQQSPPNQVILGISLFLTLFIMWPTFQEVYDKSFKPLSDGKIGLEEAYTQAEKPLRIFMYRQMQANPNNIRLFMAMRGLPKPNTLADVPTYVLIPAFILNELTVAFKIGILLFIPFIIIDMVVASVLMSMGMIMLPPVMISMPFKLILFVLVDGWGLLTEQLVRSFF</sequence>
<comment type="similarity">
    <text evidence="1 12">Belongs to the FliP/MopC/SpaP family.</text>
</comment>
<feature type="transmembrane region" description="Helical" evidence="12">
    <location>
        <begin position="81"/>
        <end position="104"/>
    </location>
</feature>
<dbReference type="GO" id="GO:0044781">
    <property type="term" value="P:bacterial-type flagellum organization"/>
    <property type="evidence" value="ECO:0007669"/>
    <property type="project" value="UniProtKB-UniRule"/>
</dbReference>
<evidence type="ECO:0000256" key="12">
    <source>
        <dbReference type="RuleBase" id="RU362069"/>
    </source>
</evidence>
<accession>A0A7C3II41</accession>
<evidence type="ECO:0000256" key="4">
    <source>
        <dbReference type="ARBA" id="ARBA00022475"/>
    </source>
</evidence>
<keyword evidence="14" id="KW-0282">Flagellum</keyword>
<organism evidence="14">
    <name type="scientific">Gracilinema caldarium</name>
    <dbReference type="NCBI Taxonomy" id="215591"/>
    <lineage>
        <taxon>Bacteria</taxon>
        <taxon>Pseudomonadati</taxon>
        <taxon>Spirochaetota</taxon>
        <taxon>Spirochaetia</taxon>
        <taxon>Spirochaetales</taxon>
        <taxon>Breznakiellaceae</taxon>
        <taxon>Gracilinema</taxon>
    </lineage>
</organism>
<evidence type="ECO:0000256" key="9">
    <source>
        <dbReference type="ARBA" id="ARBA00023136"/>
    </source>
</evidence>
<keyword evidence="4 12" id="KW-1003">Cell membrane</keyword>
<evidence type="ECO:0000256" key="6">
    <source>
        <dbReference type="ARBA" id="ARBA00022795"/>
    </source>
</evidence>
<dbReference type="PANTHER" id="PTHR30587">
    <property type="entry name" value="FLAGELLAR BIOSYNTHETIC PROTEIN FLIP"/>
    <property type="match status" value="1"/>
</dbReference>
<proteinExistence type="inferred from homology"/>
<evidence type="ECO:0000256" key="7">
    <source>
        <dbReference type="ARBA" id="ARBA00022927"/>
    </source>
</evidence>
<dbReference type="EMBL" id="DSVL01000278">
    <property type="protein sequence ID" value="HFH29641.1"/>
    <property type="molecule type" value="Genomic_DNA"/>
</dbReference>
<dbReference type="Pfam" id="PF00813">
    <property type="entry name" value="FliP"/>
    <property type="match status" value="1"/>
</dbReference>
<dbReference type="PRINTS" id="PR00951">
    <property type="entry name" value="FLGBIOSNFLIP"/>
</dbReference>
<feature type="transmembrane region" description="Helical" evidence="12">
    <location>
        <begin position="125"/>
        <end position="142"/>
    </location>
</feature>
<dbReference type="NCBIfam" id="TIGR01103">
    <property type="entry name" value="fliP"/>
    <property type="match status" value="1"/>
</dbReference>
<dbReference type="PRINTS" id="PR01302">
    <property type="entry name" value="TYPE3IMPPROT"/>
</dbReference>
<evidence type="ECO:0000256" key="2">
    <source>
        <dbReference type="ARBA" id="ARBA00021714"/>
    </source>
</evidence>
<comment type="caution">
    <text evidence="14">The sequence shown here is derived from an EMBL/GenBank/DDBJ whole genome shotgun (WGS) entry which is preliminary data.</text>
</comment>
<name>A0A7C3II41_9SPIR</name>
<feature type="transmembrane region" description="Helical" evidence="12">
    <location>
        <begin position="255"/>
        <end position="274"/>
    </location>
</feature>
<dbReference type="NCBIfam" id="NF009438">
    <property type="entry name" value="PRK12797.1"/>
    <property type="match status" value="1"/>
</dbReference>
<reference evidence="14" key="1">
    <citation type="journal article" date="2020" name="mSystems">
        <title>Genome- and Community-Level Interaction Insights into Carbon Utilization and Element Cycling Functions of Hydrothermarchaeota in Hydrothermal Sediment.</title>
        <authorList>
            <person name="Zhou Z."/>
            <person name="Liu Y."/>
            <person name="Xu W."/>
            <person name="Pan J."/>
            <person name="Luo Z.H."/>
            <person name="Li M."/>
        </authorList>
    </citation>
    <scope>NUCLEOTIDE SEQUENCE [LARGE SCALE GENOMIC DNA]</scope>
    <source>
        <strain evidence="14">SpSt-503</strain>
    </source>
</reference>
<evidence type="ECO:0000256" key="8">
    <source>
        <dbReference type="ARBA" id="ARBA00022989"/>
    </source>
</evidence>
<keyword evidence="3 12" id="KW-0813">Transport</keyword>
<keyword evidence="14" id="KW-0966">Cell projection</keyword>
<evidence type="ECO:0000313" key="14">
    <source>
        <dbReference type="EMBL" id="HFH29641.1"/>
    </source>
</evidence>
<keyword evidence="7 12" id="KW-0653">Protein transport</keyword>
<keyword evidence="14" id="KW-0969">Cilium</keyword>
<evidence type="ECO:0000256" key="13">
    <source>
        <dbReference type="SAM" id="SignalP"/>
    </source>
</evidence>
<evidence type="ECO:0000256" key="1">
    <source>
        <dbReference type="ARBA" id="ARBA00006257"/>
    </source>
</evidence>
<evidence type="ECO:0000256" key="10">
    <source>
        <dbReference type="ARBA" id="ARBA00023143"/>
    </source>
</evidence>
<feature type="chain" id="PRO_5028035260" description="Flagellar biosynthetic protein FliP" evidence="13">
    <location>
        <begin position="25"/>
        <end position="283"/>
    </location>
</feature>
<feature type="transmembrane region" description="Helical" evidence="12">
    <location>
        <begin position="220"/>
        <end position="243"/>
    </location>
</feature>
<evidence type="ECO:0000256" key="11">
    <source>
        <dbReference type="ARBA" id="ARBA00023225"/>
    </source>
</evidence>
<evidence type="ECO:0000256" key="3">
    <source>
        <dbReference type="ARBA" id="ARBA00022448"/>
    </source>
</evidence>
<dbReference type="PROSITE" id="PS01061">
    <property type="entry name" value="FLIP_2"/>
    <property type="match status" value="1"/>
</dbReference>
<dbReference type="GO" id="GO:0009306">
    <property type="term" value="P:protein secretion"/>
    <property type="evidence" value="ECO:0007669"/>
    <property type="project" value="UniProtKB-UniRule"/>
</dbReference>
<dbReference type="InterPro" id="IPR005838">
    <property type="entry name" value="T3SS_IM_P"/>
</dbReference>
<comment type="function">
    <text evidence="12">Plays a role in the flagellum-specific transport system.</text>
</comment>
<keyword evidence="8 12" id="KW-1133">Transmembrane helix</keyword>
<feature type="signal peptide" evidence="13">
    <location>
        <begin position="1"/>
        <end position="24"/>
    </location>
</feature>
<keyword evidence="6 12" id="KW-1005">Bacterial flagellum biogenesis</keyword>